<dbReference type="PROSITE" id="PS50005">
    <property type="entry name" value="TPR"/>
    <property type="match status" value="1"/>
</dbReference>
<dbReference type="InterPro" id="IPR019734">
    <property type="entry name" value="TPR_rpt"/>
</dbReference>
<organism evidence="2 3">
    <name type="scientific">Candidatus Nitrospira allomarina</name>
    <dbReference type="NCBI Taxonomy" id="3020900"/>
    <lineage>
        <taxon>Bacteria</taxon>
        <taxon>Pseudomonadati</taxon>
        <taxon>Nitrospirota</taxon>
        <taxon>Nitrospiria</taxon>
        <taxon>Nitrospirales</taxon>
        <taxon>Nitrospiraceae</taxon>
        <taxon>Nitrospira</taxon>
    </lineage>
</organism>
<evidence type="ECO:0000313" key="2">
    <source>
        <dbReference type="EMBL" id="WNM59646.1"/>
    </source>
</evidence>
<name>A0AA96GDK4_9BACT</name>
<dbReference type="RefSeq" id="WP_312646435.1">
    <property type="nucleotide sequence ID" value="NZ_CP116967.1"/>
</dbReference>
<feature type="repeat" description="TPR" evidence="1">
    <location>
        <begin position="20"/>
        <end position="53"/>
    </location>
</feature>
<evidence type="ECO:0000313" key="3">
    <source>
        <dbReference type="Proteomes" id="UP001302719"/>
    </source>
</evidence>
<keyword evidence="3" id="KW-1185">Reference proteome</keyword>
<sequence length="106" mass="11884">MANPKIEQFKKVLQMDPKDETMWFGLGKAYMNDENWKEAIPALEQCIEVKPEYSAAYFALAQSLHQTGDFQKCRTICTQGITVATKNGDLLVIKNLEALKASLPSS</sequence>
<keyword evidence="1" id="KW-0802">TPR repeat</keyword>
<accession>A0AA96GDK4</accession>
<evidence type="ECO:0000256" key="1">
    <source>
        <dbReference type="PROSITE-ProRule" id="PRU00339"/>
    </source>
</evidence>
<dbReference type="EMBL" id="CP116967">
    <property type="protein sequence ID" value="WNM59646.1"/>
    <property type="molecule type" value="Genomic_DNA"/>
</dbReference>
<protein>
    <submittedName>
        <fullName evidence="2">Tetratricopeptide repeat protein</fullName>
    </submittedName>
</protein>
<dbReference type="Gene3D" id="1.25.40.10">
    <property type="entry name" value="Tetratricopeptide repeat domain"/>
    <property type="match status" value="1"/>
</dbReference>
<dbReference type="InterPro" id="IPR011990">
    <property type="entry name" value="TPR-like_helical_dom_sf"/>
</dbReference>
<dbReference type="SMART" id="SM00028">
    <property type="entry name" value="TPR"/>
    <property type="match status" value="2"/>
</dbReference>
<reference evidence="2 3" key="1">
    <citation type="submission" date="2023-01" db="EMBL/GenBank/DDBJ databases">
        <title>Cultivation and genomic characterization of new, ubiquitous marine nitrite-oxidizing bacteria from the Nitrospirales.</title>
        <authorList>
            <person name="Mueller A.J."/>
            <person name="Daebeler A."/>
            <person name="Herbold C.W."/>
            <person name="Kirkegaard R.H."/>
            <person name="Daims H."/>
        </authorList>
    </citation>
    <scope>NUCLEOTIDE SEQUENCE [LARGE SCALE GENOMIC DNA]</scope>
    <source>
        <strain evidence="2 3">VA</strain>
    </source>
</reference>
<dbReference type="Proteomes" id="UP001302719">
    <property type="component" value="Chromosome"/>
</dbReference>
<dbReference type="SUPFAM" id="SSF48452">
    <property type="entry name" value="TPR-like"/>
    <property type="match status" value="1"/>
</dbReference>
<dbReference type="AlphaFoldDB" id="A0AA96GDK4"/>
<proteinExistence type="predicted"/>
<dbReference type="Pfam" id="PF13432">
    <property type="entry name" value="TPR_16"/>
    <property type="match status" value="1"/>
</dbReference>
<gene>
    <name evidence="2" type="ORF">PP769_07795</name>
</gene>
<dbReference type="KEGG" id="nall:PP769_07795"/>